<dbReference type="GO" id="GO:0006352">
    <property type="term" value="P:DNA-templated transcription initiation"/>
    <property type="evidence" value="ECO:0007669"/>
    <property type="project" value="InterPro"/>
</dbReference>
<evidence type="ECO:0000256" key="1">
    <source>
        <dbReference type="ARBA" id="ARBA00010641"/>
    </source>
</evidence>
<evidence type="ECO:0000313" key="7">
    <source>
        <dbReference type="EMBL" id="KUG25786.1"/>
    </source>
</evidence>
<dbReference type="GO" id="GO:0016987">
    <property type="term" value="F:sigma factor activity"/>
    <property type="evidence" value="ECO:0007669"/>
    <property type="project" value="UniProtKB-KW"/>
</dbReference>
<dbReference type="CDD" id="cd06171">
    <property type="entry name" value="Sigma70_r4"/>
    <property type="match status" value="1"/>
</dbReference>
<dbReference type="Gene3D" id="1.10.1740.10">
    <property type="match status" value="1"/>
</dbReference>
<dbReference type="InterPro" id="IPR013249">
    <property type="entry name" value="RNA_pol_sigma70_r4_t2"/>
</dbReference>
<dbReference type="EMBL" id="LNQE01000600">
    <property type="protein sequence ID" value="KUG25786.1"/>
    <property type="molecule type" value="Genomic_DNA"/>
</dbReference>
<dbReference type="GO" id="GO:0003677">
    <property type="term" value="F:DNA binding"/>
    <property type="evidence" value="ECO:0007669"/>
    <property type="project" value="InterPro"/>
</dbReference>
<dbReference type="InterPro" id="IPR013325">
    <property type="entry name" value="RNA_pol_sigma_r2"/>
</dbReference>
<accession>A0A0W8FY60</accession>
<dbReference type="Pfam" id="PF08281">
    <property type="entry name" value="Sigma70_r4_2"/>
    <property type="match status" value="1"/>
</dbReference>
<dbReference type="PANTHER" id="PTHR43133:SF51">
    <property type="entry name" value="RNA POLYMERASE SIGMA FACTOR"/>
    <property type="match status" value="1"/>
</dbReference>
<dbReference type="Pfam" id="PF04542">
    <property type="entry name" value="Sigma70_r2"/>
    <property type="match status" value="1"/>
</dbReference>
<evidence type="ECO:0000256" key="2">
    <source>
        <dbReference type="ARBA" id="ARBA00023015"/>
    </source>
</evidence>
<proteinExistence type="inferred from homology"/>
<comment type="caution">
    <text evidence="7">The sequence shown here is derived from an EMBL/GenBank/DDBJ whole genome shotgun (WGS) entry which is preliminary data.</text>
</comment>
<dbReference type="PANTHER" id="PTHR43133">
    <property type="entry name" value="RNA POLYMERASE ECF-TYPE SIGMA FACTO"/>
    <property type="match status" value="1"/>
</dbReference>
<keyword evidence="2" id="KW-0805">Transcription regulation</keyword>
<name>A0A0W8FY60_9ZZZZ</name>
<dbReference type="AlphaFoldDB" id="A0A0W8FY60"/>
<comment type="similarity">
    <text evidence="1">Belongs to the sigma-70 factor family. ECF subfamily.</text>
</comment>
<evidence type="ECO:0000259" key="5">
    <source>
        <dbReference type="Pfam" id="PF04542"/>
    </source>
</evidence>
<dbReference type="InterPro" id="IPR014284">
    <property type="entry name" value="RNA_pol_sigma-70_dom"/>
</dbReference>
<protein>
    <submittedName>
        <fullName evidence="7">Rna polymerase sigma factor sigw</fullName>
    </submittedName>
</protein>
<evidence type="ECO:0000256" key="3">
    <source>
        <dbReference type="ARBA" id="ARBA00023082"/>
    </source>
</evidence>
<sequence>MEADDAAQEVLIRLWENLDKINLLAAKSWLMRTTHNLCIDYIRKRKPTYEIDEEFSESISAKENESNPLIMTQLKMAANKVKELIKELPDHLRSVFVLYEIEGLKYKEISKTLDLPINTVKVQLLRARKQLQEKLKNYED</sequence>
<dbReference type="InterPro" id="IPR039425">
    <property type="entry name" value="RNA_pol_sigma-70-like"/>
</dbReference>
<feature type="domain" description="RNA polymerase sigma-70 region 2" evidence="5">
    <location>
        <begin position="2"/>
        <end position="46"/>
    </location>
</feature>
<dbReference type="Gene3D" id="1.10.10.10">
    <property type="entry name" value="Winged helix-like DNA-binding domain superfamily/Winged helix DNA-binding domain"/>
    <property type="match status" value="1"/>
</dbReference>
<reference evidence="7" key="1">
    <citation type="journal article" date="2015" name="Proc. Natl. Acad. Sci. U.S.A.">
        <title>Networks of energetic and metabolic interactions define dynamics in microbial communities.</title>
        <authorList>
            <person name="Embree M."/>
            <person name="Liu J.K."/>
            <person name="Al-Bassam M.M."/>
            <person name="Zengler K."/>
        </authorList>
    </citation>
    <scope>NUCLEOTIDE SEQUENCE</scope>
</reference>
<gene>
    <name evidence="7" type="ORF">ASZ90_004382</name>
</gene>
<organism evidence="7">
    <name type="scientific">hydrocarbon metagenome</name>
    <dbReference type="NCBI Taxonomy" id="938273"/>
    <lineage>
        <taxon>unclassified sequences</taxon>
        <taxon>metagenomes</taxon>
        <taxon>ecological metagenomes</taxon>
    </lineage>
</organism>
<dbReference type="NCBIfam" id="TIGR02937">
    <property type="entry name" value="sigma70-ECF"/>
    <property type="match status" value="1"/>
</dbReference>
<dbReference type="InterPro" id="IPR036388">
    <property type="entry name" value="WH-like_DNA-bd_sf"/>
</dbReference>
<evidence type="ECO:0000256" key="4">
    <source>
        <dbReference type="ARBA" id="ARBA00023163"/>
    </source>
</evidence>
<dbReference type="InterPro" id="IPR007627">
    <property type="entry name" value="RNA_pol_sigma70_r2"/>
</dbReference>
<dbReference type="SUPFAM" id="SSF88946">
    <property type="entry name" value="Sigma2 domain of RNA polymerase sigma factors"/>
    <property type="match status" value="1"/>
</dbReference>
<evidence type="ECO:0000259" key="6">
    <source>
        <dbReference type="Pfam" id="PF08281"/>
    </source>
</evidence>
<keyword evidence="3" id="KW-0731">Sigma factor</keyword>
<feature type="domain" description="RNA polymerase sigma factor 70 region 4 type 2" evidence="6">
    <location>
        <begin position="80"/>
        <end position="131"/>
    </location>
</feature>
<dbReference type="InterPro" id="IPR013324">
    <property type="entry name" value="RNA_pol_sigma_r3/r4-like"/>
</dbReference>
<keyword evidence="4" id="KW-0804">Transcription</keyword>
<dbReference type="SUPFAM" id="SSF88659">
    <property type="entry name" value="Sigma3 and sigma4 domains of RNA polymerase sigma factors"/>
    <property type="match status" value="1"/>
</dbReference>